<dbReference type="Gene3D" id="3.30.160.60">
    <property type="entry name" value="Classic Zinc Finger"/>
    <property type="match status" value="1"/>
</dbReference>
<reference evidence="9 10" key="1">
    <citation type="submission" date="2020-08" db="EMBL/GenBank/DDBJ databases">
        <title>Genomic Encyclopedia of Type Strains, Phase IV (KMG-IV): sequencing the most valuable type-strain genomes for metagenomic binning, comparative biology and taxonomic classification.</title>
        <authorList>
            <person name="Goeker M."/>
        </authorList>
    </citation>
    <scope>NUCLEOTIDE SEQUENCE [LARGE SCALE GENOMIC DNA]</scope>
    <source>
        <strain evidence="9 10">DSM 25481</strain>
    </source>
</reference>
<feature type="site" description="Important for catalytic activity" evidence="7">
    <location>
        <position position="275"/>
    </location>
</feature>
<dbReference type="EC" id="4.2.2.29" evidence="7"/>
<evidence type="ECO:0000256" key="5">
    <source>
        <dbReference type="ARBA" id="ARBA00023239"/>
    </source>
</evidence>
<proteinExistence type="inferred from homology"/>
<feature type="compositionally biased region" description="Low complexity" evidence="8">
    <location>
        <begin position="39"/>
        <end position="50"/>
    </location>
</feature>
<dbReference type="Pfam" id="PF02618">
    <property type="entry name" value="YceG"/>
    <property type="match status" value="1"/>
</dbReference>
<protein>
    <recommendedName>
        <fullName evidence="7">Endolytic murein transglycosylase</fullName>
        <ecNumber evidence="7">4.2.2.29</ecNumber>
    </recommendedName>
    <alternativeName>
        <fullName evidence="7">Peptidoglycan lytic transglycosylase</fullName>
    </alternativeName>
    <alternativeName>
        <fullName evidence="7">Peptidoglycan polymerization terminase</fullName>
    </alternativeName>
</protein>
<dbReference type="GO" id="GO:0009252">
    <property type="term" value="P:peptidoglycan biosynthetic process"/>
    <property type="evidence" value="ECO:0007669"/>
    <property type="project" value="UniProtKB-UniRule"/>
</dbReference>
<evidence type="ECO:0000313" key="9">
    <source>
        <dbReference type="EMBL" id="MBB3974464.1"/>
    </source>
</evidence>
<dbReference type="InterPro" id="IPR003770">
    <property type="entry name" value="MLTG-like"/>
</dbReference>
<name>A0A7W6GI39_9HYPH</name>
<evidence type="ECO:0000256" key="3">
    <source>
        <dbReference type="ARBA" id="ARBA00022989"/>
    </source>
</evidence>
<comment type="catalytic activity">
    <reaction evidence="7">
        <text>a peptidoglycan chain = a peptidoglycan chain with N-acetyl-1,6-anhydromuramyl-[peptide] at the reducing end + a peptidoglycan chain with N-acetylglucosamine at the non-reducing end.</text>
        <dbReference type="EC" id="4.2.2.29"/>
    </reaction>
</comment>
<evidence type="ECO:0000256" key="7">
    <source>
        <dbReference type="HAMAP-Rule" id="MF_02065"/>
    </source>
</evidence>
<keyword evidence="3 7" id="KW-1133">Transmembrane helix</keyword>
<comment type="similarity">
    <text evidence="7">Belongs to the transglycosylase MltG family.</text>
</comment>
<evidence type="ECO:0000256" key="2">
    <source>
        <dbReference type="ARBA" id="ARBA00022692"/>
    </source>
</evidence>
<dbReference type="RefSeq" id="WP_343066273.1">
    <property type="nucleotide sequence ID" value="NZ_JACIDR010000006.1"/>
</dbReference>
<accession>A0A7W6GI39</accession>
<feature type="region of interest" description="Disordered" evidence="8">
    <location>
        <begin position="397"/>
        <end position="446"/>
    </location>
</feature>
<evidence type="ECO:0000256" key="6">
    <source>
        <dbReference type="ARBA" id="ARBA00023316"/>
    </source>
</evidence>
<sequence>MSSEGAPPDPKGSIGGASGGAGAPPPRPRLVSSNPSPQPAGGDAAAPASDGVERPAVSPAAGKRRRRRRDSALVGYLSGLFTFLSLLALCAGGALYYGKSLFERPGPLAAETTVMIARNQGVADIADSLQRAGVIEHPRVFEIGVRAYGVHDRLRFGEYAFPARVSMHEAMDILASGKSIEHPITIPEGLTSLQIVERLRDHPLLTGEIKEIPEEGTLLPETYNFVRGTSREQVIARMQQHQKEAVAQIWKDRKPIPGVKTPQDLIILASLVEKETGIPEERPRVAAVFANRLRKGMRLQSDPTIVYGLVGGRGTLGRSLNRTDIRSKTPYNTYVVSGLPAGPIANPGRDALKAAAQPPETRDLYFVADGTGGHAFAPTLVEHNRNVAKWRKLERASGAPADRLTPDDAAAEAPEAGGAVDPDETGAAASSSTPPSKNEPRKPRRP</sequence>
<dbReference type="Proteomes" id="UP000528964">
    <property type="component" value="Unassembled WGS sequence"/>
</dbReference>
<gene>
    <name evidence="7" type="primary">mltG</name>
    <name evidence="9" type="ORF">GGR24_003145</name>
</gene>
<feature type="compositionally biased region" description="Low complexity" evidence="8">
    <location>
        <begin position="407"/>
        <end position="419"/>
    </location>
</feature>
<comment type="function">
    <text evidence="7">Functions as a peptidoglycan terminase that cleaves nascent peptidoglycan strands endolytically to terminate their elongation.</text>
</comment>
<keyword evidence="6 7" id="KW-0961">Cell wall biogenesis/degradation</keyword>
<dbReference type="NCBIfam" id="TIGR00247">
    <property type="entry name" value="endolytic transglycosylase MltG"/>
    <property type="match status" value="1"/>
</dbReference>
<dbReference type="GO" id="GO:0071555">
    <property type="term" value="P:cell wall organization"/>
    <property type="evidence" value="ECO:0007669"/>
    <property type="project" value="UniProtKB-KW"/>
</dbReference>
<dbReference type="Gene3D" id="3.30.1490.480">
    <property type="entry name" value="Endolytic murein transglycosylase"/>
    <property type="match status" value="1"/>
</dbReference>
<keyword evidence="10" id="KW-1185">Reference proteome</keyword>
<feature type="compositionally biased region" description="Gly residues" evidence="8">
    <location>
        <begin position="13"/>
        <end position="22"/>
    </location>
</feature>
<feature type="transmembrane region" description="Helical" evidence="7">
    <location>
        <begin position="73"/>
        <end position="97"/>
    </location>
</feature>
<keyword evidence="1 7" id="KW-1003">Cell membrane</keyword>
<evidence type="ECO:0000256" key="1">
    <source>
        <dbReference type="ARBA" id="ARBA00022475"/>
    </source>
</evidence>
<evidence type="ECO:0000256" key="8">
    <source>
        <dbReference type="SAM" id="MobiDB-lite"/>
    </source>
</evidence>
<comment type="caution">
    <text evidence="9">The sequence shown here is derived from an EMBL/GenBank/DDBJ whole genome shotgun (WGS) entry which is preliminary data.</text>
</comment>
<keyword evidence="7" id="KW-0997">Cell inner membrane</keyword>
<feature type="region of interest" description="Disordered" evidence="8">
    <location>
        <begin position="1"/>
        <end position="65"/>
    </location>
</feature>
<dbReference type="GO" id="GO:0005886">
    <property type="term" value="C:plasma membrane"/>
    <property type="evidence" value="ECO:0007669"/>
    <property type="project" value="UniProtKB-SubCell"/>
</dbReference>
<keyword evidence="4 7" id="KW-0472">Membrane</keyword>
<dbReference type="HAMAP" id="MF_02065">
    <property type="entry name" value="MltG"/>
    <property type="match status" value="1"/>
</dbReference>
<keyword evidence="2 7" id="KW-0812">Transmembrane</keyword>
<dbReference type="CDD" id="cd08010">
    <property type="entry name" value="MltG_like"/>
    <property type="match status" value="1"/>
</dbReference>
<organism evidence="9 10">
    <name type="scientific">Hansschlegelia beijingensis</name>
    <dbReference type="NCBI Taxonomy" id="1133344"/>
    <lineage>
        <taxon>Bacteria</taxon>
        <taxon>Pseudomonadati</taxon>
        <taxon>Pseudomonadota</taxon>
        <taxon>Alphaproteobacteria</taxon>
        <taxon>Hyphomicrobiales</taxon>
        <taxon>Methylopilaceae</taxon>
        <taxon>Hansschlegelia</taxon>
    </lineage>
</organism>
<keyword evidence="5 7" id="KW-0456">Lyase</keyword>
<dbReference type="GO" id="GO:0008932">
    <property type="term" value="F:lytic endotransglycosylase activity"/>
    <property type="evidence" value="ECO:0007669"/>
    <property type="project" value="UniProtKB-UniRule"/>
</dbReference>
<comment type="subcellular location">
    <subcellularLocation>
        <location evidence="7">Cell inner membrane</location>
        <topology evidence="7">Single-pass membrane protein</topology>
    </subcellularLocation>
</comment>
<dbReference type="AlphaFoldDB" id="A0A7W6GI39"/>
<dbReference type="EMBL" id="JACIDR010000006">
    <property type="protein sequence ID" value="MBB3974464.1"/>
    <property type="molecule type" value="Genomic_DNA"/>
</dbReference>
<dbReference type="PANTHER" id="PTHR30518:SF2">
    <property type="entry name" value="ENDOLYTIC MUREIN TRANSGLYCOSYLASE"/>
    <property type="match status" value="1"/>
</dbReference>
<evidence type="ECO:0000313" key="10">
    <source>
        <dbReference type="Proteomes" id="UP000528964"/>
    </source>
</evidence>
<evidence type="ECO:0000256" key="4">
    <source>
        <dbReference type="ARBA" id="ARBA00023136"/>
    </source>
</evidence>
<dbReference type="PANTHER" id="PTHR30518">
    <property type="entry name" value="ENDOLYTIC MUREIN TRANSGLYCOSYLASE"/>
    <property type="match status" value="1"/>
</dbReference>